<evidence type="ECO:0000256" key="29">
    <source>
        <dbReference type="ARBA" id="ARBA00023306"/>
    </source>
</evidence>
<dbReference type="SUPFAM" id="SSF48371">
    <property type="entry name" value="ARM repeat"/>
    <property type="match status" value="1"/>
</dbReference>
<dbReference type="InterPro" id="IPR056517">
    <property type="entry name" value="INTS7_HB"/>
</dbReference>
<evidence type="ECO:0000256" key="36">
    <source>
        <dbReference type="SAM" id="MobiDB-lite"/>
    </source>
</evidence>
<evidence type="ECO:0000256" key="1">
    <source>
        <dbReference type="ARBA" id="ARBA00001946"/>
    </source>
</evidence>
<proteinExistence type="inferred from homology"/>
<dbReference type="InterPro" id="IPR056516">
    <property type="entry name" value="INTS7_N"/>
</dbReference>
<dbReference type="SUPFAM" id="SSF56112">
    <property type="entry name" value="Protein kinase-like (PK-like)"/>
    <property type="match status" value="1"/>
</dbReference>
<evidence type="ECO:0000256" key="30">
    <source>
        <dbReference type="ARBA" id="ARBA00023328"/>
    </source>
</evidence>
<keyword evidence="16" id="KW-0493">Microtubule</keyword>
<evidence type="ECO:0000256" key="11">
    <source>
        <dbReference type="ARBA" id="ARBA00022490"/>
    </source>
</evidence>
<dbReference type="GO" id="GO:0051301">
    <property type="term" value="P:cell division"/>
    <property type="evidence" value="ECO:0007669"/>
    <property type="project" value="UniProtKB-KW"/>
</dbReference>
<comment type="catalytic activity">
    <reaction evidence="32">
        <text>L-seryl-[protein] + ATP = O-phospho-L-seryl-[protein] + ADP + H(+)</text>
        <dbReference type="Rhea" id="RHEA:17989"/>
        <dbReference type="Rhea" id="RHEA-COMP:9863"/>
        <dbReference type="Rhea" id="RHEA-COMP:11604"/>
        <dbReference type="ChEBI" id="CHEBI:15378"/>
        <dbReference type="ChEBI" id="CHEBI:29999"/>
        <dbReference type="ChEBI" id="CHEBI:30616"/>
        <dbReference type="ChEBI" id="CHEBI:83421"/>
        <dbReference type="ChEBI" id="CHEBI:456216"/>
        <dbReference type="EC" id="2.7.11.1"/>
    </reaction>
</comment>
<evidence type="ECO:0000256" key="8">
    <source>
        <dbReference type="ARBA" id="ARBA00012513"/>
    </source>
</evidence>
<organism evidence="38 39">
    <name type="scientific">Scophthalmus maximus</name>
    <name type="common">Turbot</name>
    <name type="synonym">Psetta maxima</name>
    <dbReference type="NCBI Taxonomy" id="52904"/>
    <lineage>
        <taxon>Eukaryota</taxon>
        <taxon>Metazoa</taxon>
        <taxon>Chordata</taxon>
        <taxon>Craniata</taxon>
        <taxon>Vertebrata</taxon>
        <taxon>Euteleostomi</taxon>
        <taxon>Actinopterygii</taxon>
        <taxon>Neopterygii</taxon>
        <taxon>Teleostei</taxon>
        <taxon>Neoteleostei</taxon>
        <taxon>Acanthomorphata</taxon>
        <taxon>Carangaria</taxon>
        <taxon>Pleuronectiformes</taxon>
        <taxon>Pleuronectoidei</taxon>
        <taxon>Scophthalmidae</taxon>
        <taxon>Scophthalmus</taxon>
    </lineage>
</organism>
<keyword evidence="10" id="KW-0158">Chromosome</keyword>
<evidence type="ECO:0000256" key="9">
    <source>
        <dbReference type="ARBA" id="ARBA00015336"/>
    </source>
</evidence>
<dbReference type="FunFam" id="1.10.510.10:FF:000356">
    <property type="entry name" value="Serine/threonine-protein kinase Nek2"/>
    <property type="match status" value="1"/>
</dbReference>
<dbReference type="InterPro" id="IPR011009">
    <property type="entry name" value="Kinase-like_dom_sf"/>
</dbReference>
<reference evidence="38 39" key="1">
    <citation type="submission" date="2019-06" db="EMBL/GenBank/DDBJ databases">
        <title>Draft genomes of female and male turbot (Scophthalmus maximus).</title>
        <authorList>
            <person name="Xu H."/>
            <person name="Xu X.-W."/>
            <person name="Shao C."/>
            <person name="Chen S."/>
        </authorList>
    </citation>
    <scope>NUCLEOTIDE SEQUENCE [LARGE SCALE GENOMIC DNA]</scope>
    <source>
        <strain evidence="38">Ysfricsl-2016a</strain>
        <tissue evidence="38">Blood</tissue>
    </source>
</reference>
<evidence type="ECO:0000256" key="34">
    <source>
        <dbReference type="ARBA" id="ARBA00082682"/>
    </source>
</evidence>
<dbReference type="GO" id="GO:0034472">
    <property type="term" value="P:snRNA 3'-end processing"/>
    <property type="evidence" value="ECO:0007669"/>
    <property type="project" value="TreeGrafter"/>
</dbReference>
<dbReference type="Gene3D" id="3.30.200.20">
    <property type="entry name" value="Phosphorylase Kinase, domain 1"/>
    <property type="match status" value="2"/>
</dbReference>
<dbReference type="PANTHER" id="PTHR13322:SF2">
    <property type="entry name" value="INTEGRATOR COMPLEX SUBUNIT 7"/>
    <property type="match status" value="1"/>
</dbReference>
<keyword evidence="13" id="KW-0597">Phosphoprotein</keyword>
<evidence type="ECO:0000256" key="20">
    <source>
        <dbReference type="ARBA" id="ARBA00022777"/>
    </source>
</evidence>
<dbReference type="GO" id="GO:0000922">
    <property type="term" value="C:spindle pole"/>
    <property type="evidence" value="ECO:0007669"/>
    <property type="project" value="UniProtKB-SubCell"/>
</dbReference>
<keyword evidence="15" id="KW-0808">Transferase</keyword>
<evidence type="ECO:0000313" key="39">
    <source>
        <dbReference type="Proteomes" id="UP000438429"/>
    </source>
</evidence>
<keyword evidence="25 35" id="KW-0175">Coiled coil</keyword>
<dbReference type="Gene3D" id="1.10.510.10">
    <property type="entry name" value="Transferase(Phosphotransferase) domain 1"/>
    <property type="match status" value="1"/>
</dbReference>
<evidence type="ECO:0000256" key="15">
    <source>
        <dbReference type="ARBA" id="ARBA00022679"/>
    </source>
</evidence>
<evidence type="ECO:0000256" key="18">
    <source>
        <dbReference type="ARBA" id="ARBA00022741"/>
    </source>
</evidence>
<dbReference type="Pfam" id="PF24437">
    <property type="entry name" value="INTS7_HB"/>
    <property type="match status" value="1"/>
</dbReference>
<dbReference type="Pfam" id="PF24436">
    <property type="entry name" value="INTS7_N"/>
    <property type="match status" value="1"/>
</dbReference>
<comment type="subcellular location">
    <subcellularLocation>
        <location evidence="4">Chromosome</location>
        <location evidence="4">Centromere</location>
        <location evidence="4">Kinetochore</location>
    </subcellularLocation>
    <subcellularLocation>
        <location evidence="2">Cytoplasm</location>
        <location evidence="2">Cytoskeleton</location>
        <location evidence="2">Microtubule organizing center</location>
        <location evidence="2">Centrosome</location>
    </subcellularLocation>
    <subcellularLocation>
        <location evidence="5">Cytoplasm</location>
        <location evidence="5">Cytoskeleton</location>
        <location evidence="5">Spindle pole</location>
    </subcellularLocation>
    <subcellularLocation>
        <location evidence="3">Nucleus</location>
        <location evidence="3">Nucleolus</location>
    </subcellularLocation>
</comment>
<dbReference type="InterPro" id="IPR008271">
    <property type="entry name" value="Ser/Thr_kinase_AS"/>
</dbReference>
<keyword evidence="28" id="KW-0469">Meiosis</keyword>
<evidence type="ECO:0000256" key="14">
    <source>
        <dbReference type="ARBA" id="ARBA00022618"/>
    </source>
</evidence>
<comment type="cofactor">
    <cofactor evidence="1">
        <name>Mg(2+)</name>
        <dbReference type="ChEBI" id="CHEBI:18420"/>
    </cofactor>
</comment>
<dbReference type="Proteomes" id="UP000438429">
    <property type="component" value="Unassembled WGS sequence"/>
</dbReference>
<dbReference type="CDD" id="cd07990">
    <property type="entry name" value="LPLAT_LCLAT1-like"/>
    <property type="match status" value="1"/>
</dbReference>
<evidence type="ECO:0000256" key="26">
    <source>
        <dbReference type="ARBA" id="ARBA00023212"/>
    </source>
</evidence>
<protein>
    <recommendedName>
        <fullName evidence="9">Integrator complex subunit 7</fullName>
        <ecNumber evidence="8">2.7.11.1</ecNumber>
    </recommendedName>
    <alternativeName>
        <fullName evidence="34">Never in mitosis A-related kinase 2</fullName>
    </alternativeName>
    <alternativeName>
        <fullName evidence="33">Serine/threonine-protein kinase Nek2</fullName>
    </alternativeName>
</protein>
<dbReference type="EMBL" id="VEVO01000022">
    <property type="protein sequence ID" value="KAF0023670.1"/>
    <property type="molecule type" value="Genomic_DNA"/>
</dbReference>
<dbReference type="Pfam" id="PF00069">
    <property type="entry name" value="Pkinase"/>
    <property type="match status" value="1"/>
</dbReference>
<sequence length="1770" mass="200160">MSISTARSFLSEACYGEQELDANSALMELDKGLRSGKLGEQCEAVVLFPKLFQKYPFPILINSAFLKLADIFRLGNNFLRLCVLKVTQQSEKHLEKILNVDEFVKRVFSVIHSNDPVARAITLRMLGSLASIIPERKNAHHSIRQSLDSHDNVEVEAAIFAAASFSAQSKDFAAGICNKVSEMIQGLDTPVELKLKLIPMLQHMHHDASSASSSRELLQHLVSSYPSTPMVIVTLHTFTQLAAFSLIDIPKQLQLLLQYLRDDPRKAVKRLAINDLKLLAKKAPHLWIRENTQTLCECALTSPYDSLKLGMLAVLSTLSGTIAIKQYFSNMTGGSSVPPRLTDLVKLAQECCYHSNLAVAAHGVIVLSNIAVSCPEKDIVQLEQDTVLGVESLLMLCSQDSSPSAQATLKTALTSLVKMLKSRPHLSQSVVEFLLGQLHLSCDSSRVLMCHALAAIATHLPVLGDGMLGDLVDLYRVASHSSTDKQQELLVSLATVIFVASQSSLSADVKTVIKQQLENVANGWTVYRIARQASRMGCHEFSSELYQSLRTRVASEHFYFWLNSLKEFSQAEQCLSHVEDSDYSGAMGAIAEALRSYQKGIASLTAASTPLSPLTFQCEFIKLRIDTLQALSQLICTCNSLKTSPPPAIATTIALTSGNDLQRCGRISLQMKVCMDEFRSLAARYADLHQSSFDADYATLRNVELFQEYGTLGTVQTESEYERRMMSVFNHVLEEVEGLTKKHPPVSYLHTSCLCDAVIALLKVPLSFQRYFFQKLQSTSIKLALSPSPRTPSEPIPVQNNQQLTLKVEGVVQHGSTPGLFRKIQSVCLNVTSVLQSKTGPDYKIALDAKTNEIEQRVEPHNDYFSTQFLLNFSILGTHTVTVEASVVDESGTEWKTGPKTTVSVKSLEDPMAQLLDGAGKLGWVLLTAALRFVFMILNNCVAIPSYCLYLLLLQPLRIWDSTVFWHVEGIMFKWLLNMVSSWGWIAGYTVTEWGDDVRPISEEEAMVIVNHQSTGDVCTLMMCLQDKGTKRGRLLTEWGDDVRPISEEEAMVIVNHQSTGDVCTLMMCLQDKGTGKAHRDKQLIYLKDHLDKYYHSRDRKWIVLFPEGGFLRKRRETSQLFAKKRSLPHLTHVTLPRLGATHVILKTLSAQLENGSVGTETATPNQIGNKRRGLQWVIDVTIAYPKARPMDIQTWIFGYRPPTVTHVHYRMYPIKEVPVEEQALTDWLYQRFVEKEELLTHFYDTGSFPTPEGHTVAGSRQMTLDPVWLCIIQSFAFASGYMCIFQTDSLNRLQAENSFQVEQLSVKVTERSVRLERNNNNNSNMPSRVEDYEVLYTIGSGSYGKCQKIKRKSDKKVLVWKELDYGTMAESEKQMLVSEVNLLRELKHPNIVRYYDRIIDRTNTTLYIVMEYCEGGDLSSLVSRCIKERRYLEEHFVLRVMAQLMLALKECHRRSDGRATVLHRDLKPANIFLDVRQNVKLGDFGLARILNHDTSFAKTFVGTPYYMSPEQINQLSYNEKSDIWSLGCLLYELCALSPPFTAYNQKELAERIREGKFRRIPYRYSEELNSLLSKMLNLKDYLRPSVESILQSSLLADAVAEEQRRAEVRLRRRSADSDCPLHKPAEPAPASAAELRLWEQALRDREKALKEREERLERREHELCVRERLSHEKLERAERLLKNYYRRQQQSDLVPLYGKDIDEENLSPGKKKVHFAGESKENQRPDSRQSGASQELILRRLQAVNLRAKTLNEEEKACQFKSRQILGIR</sequence>
<keyword evidence="20" id="KW-0418">Kinase</keyword>
<dbReference type="FunFam" id="3.30.200.20:FF:000310">
    <property type="entry name" value="serine/threonine-protein kinase Nek2"/>
    <property type="match status" value="1"/>
</dbReference>
<dbReference type="CDD" id="cd08217">
    <property type="entry name" value="STKc_Nek2"/>
    <property type="match status" value="1"/>
</dbReference>
<evidence type="ECO:0000256" key="27">
    <source>
        <dbReference type="ARBA" id="ARBA00023242"/>
    </source>
</evidence>
<evidence type="ECO:0000256" key="35">
    <source>
        <dbReference type="SAM" id="Coils"/>
    </source>
</evidence>
<feature type="domain" description="Protein kinase" evidence="37">
    <location>
        <begin position="1333"/>
        <end position="1596"/>
    </location>
</feature>
<dbReference type="InterPro" id="IPR016024">
    <property type="entry name" value="ARM-type_fold"/>
</dbReference>
<keyword evidence="11" id="KW-0963">Cytoplasm</keyword>
<dbReference type="GO" id="GO:0051321">
    <property type="term" value="P:meiotic cell cycle"/>
    <property type="evidence" value="ECO:0007669"/>
    <property type="project" value="UniProtKB-KW"/>
</dbReference>
<dbReference type="GO" id="GO:0005874">
    <property type="term" value="C:microtubule"/>
    <property type="evidence" value="ECO:0007669"/>
    <property type="project" value="UniProtKB-KW"/>
</dbReference>
<evidence type="ECO:0000256" key="2">
    <source>
        <dbReference type="ARBA" id="ARBA00004300"/>
    </source>
</evidence>
<evidence type="ECO:0000256" key="33">
    <source>
        <dbReference type="ARBA" id="ARBA00067730"/>
    </source>
</evidence>
<dbReference type="PROSITE" id="PS50011">
    <property type="entry name" value="PROTEIN_KINASE_DOM"/>
    <property type="match status" value="1"/>
</dbReference>
<keyword evidence="24" id="KW-0460">Magnesium</keyword>
<name>A0A6A4RWC5_SCOMX</name>
<comment type="caution">
    <text evidence="38">The sequence shown here is derived from an EMBL/GenBank/DDBJ whole genome shotgun (WGS) entry which is preliminary data.</text>
</comment>
<dbReference type="InterPro" id="IPR000719">
    <property type="entry name" value="Prot_kinase_dom"/>
</dbReference>
<dbReference type="EC" id="2.7.11.1" evidence="8"/>
<evidence type="ECO:0000256" key="3">
    <source>
        <dbReference type="ARBA" id="ARBA00004604"/>
    </source>
</evidence>
<feature type="coiled-coil region" evidence="35">
    <location>
        <begin position="1636"/>
        <end position="1663"/>
    </location>
</feature>
<dbReference type="InterPro" id="IPR054519">
    <property type="entry name" value="INTS7_C"/>
</dbReference>
<dbReference type="SMART" id="SM00220">
    <property type="entry name" value="S_TKc"/>
    <property type="match status" value="1"/>
</dbReference>
<keyword evidence="14" id="KW-0132">Cell division</keyword>
<dbReference type="InterPro" id="IPR002123">
    <property type="entry name" value="Plipid/glycerol_acylTrfase"/>
</dbReference>
<keyword evidence="27" id="KW-0539">Nucleus</keyword>
<evidence type="ECO:0000313" key="38">
    <source>
        <dbReference type="EMBL" id="KAF0023670.1"/>
    </source>
</evidence>
<keyword evidence="19" id="KW-0498">Mitosis</keyword>
<comment type="catalytic activity">
    <reaction evidence="31">
        <text>L-threonyl-[protein] + ATP = O-phospho-L-threonyl-[protein] + ADP + H(+)</text>
        <dbReference type="Rhea" id="RHEA:46608"/>
        <dbReference type="Rhea" id="RHEA-COMP:11060"/>
        <dbReference type="Rhea" id="RHEA-COMP:11605"/>
        <dbReference type="ChEBI" id="CHEBI:15378"/>
        <dbReference type="ChEBI" id="CHEBI:30013"/>
        <dbReference type="ChEBI" id="CHEBI:30616"/>
        <dbReference type="ChEBI" id="CHEBI:61977"/>
        <dbReference type="ChEBI" id="CHEBI:456216"/>
        <dbReference type="EC" id="2.7.11.1"/>
    </reaction>
</comment>
<keyword evidence="26" id="KW-0206">Cytoskeleton</keyword>
<accession>A0A6A4RWC5</accession>
<evidence type="ECO:0000256" key="23">
    <source>
        <dbReference type="ARBA" id="ARBA00022840"/>
    </source>
</evidence>
<dbReference type="PROSITE" id="PS00108">
    <property type="entry name" value="PROTEIN_KINASE_ST"/>
    <property type="match status" value="1"/>
</dbReference>
<dbReference type="GO" id="GO:0032039">
    <property type="term" value="C:integrator complex"/>
    <property type="evidence" value="ECO:0007669"/>
    <property type="project" value="InterPro"/>
</dbReference>
<evidence type="ECO:0000259" key="37">
    <source>
        <dbReference type="PROSITE" id="PS50011"/>
    </source>
</evidence>
<dbReference type="GO" id="GO:0004674">
    <property type="term" value="F:protein serine/threonine kinase activity"/>
    <property type="evidence" value="ECO:0007669"/>
    <property type="project" value="UniProtKB-KW"/>
</dbReference>
<keyword evidence="23" id="KW-0067">ATP-binding</keyword>
<dbReference type="GO" id="GO:0005730">
    <property type="term" value="C:nucleolus"/>
    <property type="evidence" value="ECO:0007669"/>
    <property type="project" value="UniProtKB-SubCell"/>
</dbReference>
<keyword evidence="21" id="KW-0159">Chromosome partition</keyword>
<keyword evidence="17" id="KW-0479">Metal-binding</keyword>
<dbReference type="GO" id="GO:0046872">
    <property type="term" value="F:metal ion binding"/>
    <property type="evidence" value="ECO:0007669"/>
    <property type="project" value="UniProtKB-KW"/>
</dbReference>
<dbReference type="GO" id="GO:0005524">
    <property type="term" value="F:ATP binding"/>
    <property type="evidence" value="ECO:0007669"/>
    <property type="project" value="UniProtKB-KW"/>
</dbReference>
<evidence type="ECO:0000256" key="25">
    <source>
        <dbReference type="ARBA" id="ARBA00023054"/>
    </source>
</evidence>
<keyword evidence="30" id="KW-0137">Centromere</keyword>
<evidence type="ECO:0000256" key="6">
    <source>
        <dbReference type="ARBA" id="ARBA00008565"/>
    </source>
</evidence>
<dbReference type="GO" id="GO:0051225">
    <property type="term" value="P:spindle assembly"/>
    <property type="evidence" value="ECO:0007669"/>
    <property type="project" value="UniProtKB-ARBA"/>
</dbReference>
<evidence type="ECO:0000256" key="22">
    <source>
        <dbReference type="ARBA" id="ARBA00022838"/>
    </source>
</evidence>
<keyword evidence="22" id="KW-0995">Kinetochore</keyword>
<feature type="compositionally biased region" description="Basic and acidic residues" evidence="36">
    <location>
        <begin position="1716"/>
        <end position="1728"/>
    </location>
</feature>
<gene>
    <name evidence="38" type="ORF">F2P81_024300</name>
</gene>
<evidence type="ECO:0000256" key="10">
    <source>
        <dbReference type="ARBA" id="ARBA00022454"/>
    </source>
</evidence>
<dbReference type="GO" id="GO:0005813">
    <property type="term" value="C:centrosome"/>
    <property type="evidence" value="ECO:0007669"/>
    <property type="project" value="UniProtKB-SubCell"/>
</dbReference>
<dbReference type="GO" id="GO:0000278">
    <property type="term" value="P:mitotic cell cycle"/>
    <property type="evidence" value="ECO:0007669"/>
    <property type="project" value="UniProtKB-ARBA"/>
</dbReference>
<keyword evidence="29" id="KW-0131">Cell cycle</keyword>
<evidence type="ECO:0000256" key="4">
    <source>
        <dbReference type="ARBA" id="ARBA00004629"/>
    </source>
</evidence>
<evidence type="ECO:0000256" key="16">
    <source>
        <dbReference type="ARBA" id="ARBA00022701"/>
    </source>
</evidence>
<evidence type="ECO:0000256" key="24">
    <source>
        <dbReference type="ARBA" id="ARBA00022842"/>
    </source>
</evidence>
<evidence type="ECO:0000256" key="19">
    <source>
        <dbReference type="ARBA" id="ARBA00022776"/>
    </source>
</evidence>
<dbReference type="SMART" id="SM00563">
    <property type="entry name" value="PlsC"/>
    <property type="match status" value="1"/>
</dbReference>
<comment type="similarity">
    <text evidence="6">Belongs to the Integrator subunit 7 family.</text>
</comment>
<dbReference type="FunFam" id="3.30.200.20:FF:000151">
    <property type="entry name" value="G2-specific protein kinase nimA"/>
    <property type="match status" value="1"/>
</dbReference>
<dbReference type="InterPro" id="IPR032098">
    <property type="entry name" value="Acyltransf_C"/>
</dbReference>
<keyword evidence="12" id="KW-0723">Serine/threonine-protein kinase</keyword>
<dbReference type="GO" id="GO:0016746">
    <property type="term" value="F:acyltransferase activity"/>
    <property type="evidence" value="ECO:0007669"/>
    <property type="project" value="InterPro"/>
</dbReference>
<evidence type="ECO:0000256" key="5">
    <source>
        <dbReference type="ARBA" id="ARBA00004647"/>
    </source>
</evidence>
<evidence type="ECO:0000256" key="28">
    <source>
        <dbReference type="ARBA" id="ARBA00023254"/>
    </source>
</evidence>
<keyword evidence="18" id="KW-0547">Nucleotide-binding</keyword>
<evidence type="ECO:0000256" key="17">
    <source>
        <dbReference type="ARBA" id="ARBA00022723"/>
    </source>
</evidence>
<feature type="region of interest" description="Disordered" evidence="36">
    <location>
        <begin position="1700"/>
        <end position="1735"/>
    </location>
</feature>
<evidence type="ECO:0000256" key="21">
    <source>
        <dbReference type="ARBA" id="ARBA00022829"/>
    </source>
</evidence>
<dbReference type="InterPro" id="IPR033060">
    <property type="entry name" value="INTS7"/>
</dbReference>
<evidence type="ECO:0000256" key="7">
    <source>
        <dbReference type="ARBA" id="ARBA00010886"/>
    </source>
</evidence>
<evidence type="ECO:0000256" key="12">
    <source>
        <dbReference type="ARBA" id="ARBA00022527"/>
    </source>
</evidence>
<evidence type="ECO:0000256" key="13">
    <source>
        <dbReference type="ARBA" id="ARBA00022553"/>
    </source>
</evidence>
<dbReference type="Pfam" id="PF16076">
    <property type="entry name" value="Acyltransf_C"/>
    <property type="match status" value="1"/>
</dbReference>
<evidence type="ECO:0000256" key="32">
    <source>
        <dbReference type="ARBA" id="ARBA00048679"/>
    </source>
</evidence>
<evidence type="ECO:0000256" key="31">
    <source>
        <dbReference type="ARBA" id="ARBA00047899"/>
    </source>
</evidence>
<dbReference type="PANTHER" id="PTHR13322">
    <property type="entry name" value="C1ORF73 PROTEIN"/>
    <property type="match status" value="1"/>
</dbReference>
<dbReference type="GO" id="GO:0000776">
    <property type="term" value="C:kinetochore"/>
    <property type="evidence" value="ECO:0007669"/>
    <property type="project" value="UniProtKB-KW"/>
</dbReference>
<dbReference type="Pfam" id="PF22965">
    <property type="entry name" value="INTS7_C"/>
    <property type="match status" value="1"/>
</dbReference>
<comment type="similarity">
    <text evidence="7">Belongs to the protein kinase superfamily. NEK Ser/Thr protein kinase family. NIMA subfamily.</text>
</comment>